<reference evidence="1" key="2">
    <citation type="journal article" date="2022" name="New Phytol.">
        <title>Evolutionary transition to the ectomycorrhizal habit in the genomes of a hyperdiverse lineage of mushroom-forming fungi.</title>
        <authorList>
            <person name="Looney B."/>
            <person name="Miyauchi S."/>
            <person name="Morin E."/>
            <person name="Drula E."/>
            <person name="Courty P.E."/>
            <person name="Kohler A."/>
            <person name="Kuo A."/>
            <person name="LaButti K."/>
            <person name="Pangilinan J."/>
            <person name="Lipzen A."/>
            <person name="Riley R."/>
            <person name="Andreopoulos W."/>
            <person name="He G."/>
            <person name="Johnson J."/>
            <person name="Nolan M."/>
            <person name="Tritt A."/>
            <person name="Barry K.W."/>
            <person name="Grigoriev I.V."/>
            <person name="Nagy L.G."/>
            <person name="Hibbett D."/>
            <person name="Henrissat B."/>
            <person name="Matheny P.B."/>
            <person name="Labbe J."/>
            <person name="Martin F.M."/>
        </authorList>
    </citation>
    <scope>NUCLEOTIDE SEQUENCE</scope>
    <source>
        <strain evidence="1">FP105234-sp</strain>
    </source>
</reference>
<organism evidence="1 2">
    <name type="scientific">Auriscalpium vulgare</name>
    <dbReference type="NCBI Taxonomy" id="40419"/>
    <lineage>
        <taxon>Eukaryota</taxon>
        <taxon>Fungi</taxon>
        <taxon>Dikarya</taxon>
        <taxon>Basidiomycota</taxon>
        <taxon>Agaricomycotina</taxon>
        <taxon>Agaricomycetes</taxon>
        <taxon>Russulales</taxon>
        <taxon>Auriscalpiaceae</taxon>
        <taxon>Auriscalpium</taxon>
    </lineage>
</organism>
<protein>
    <submittedName>
        <fullName evidence="1">Uncharacterized protein</fullName>
    </submittedName>
</protein>
<sequence length="780" mass="86294">MALRVVKKRTTGSIGIDTVLTTAKMAADVTNLMQFPPAAAAASIVLTIIQMVADIKINQNDCVRLARRAARLLVDLGKRMEGKWDDAPRALLDNIADFEITCISIRDFMQKASEGSWFSRFVSKAMIETALTDYERQLDDAAIAFQMASLIEIHYAIGTLQRSSTGGSLQRSSTGRSLQLIDSPVSMSPALGSIDPSTQLSQLSQSATLVDADPEELSLSKASFDSSRASSFVLVEETGPAEVTEPAVPPLPTEEEVFLASITEANDEFGFRRYHQSDVIIRKANRKAVGWFAGTADAQANGQKMTIKRYEGPKEKAVRQWMKDVKMLRNLYHENLPQILGYSDGKAQTPFILLASVPSRDMSGYVQMSLNNLTLAGSAGMLLKLYRDITSAVLHVQRQLALTNSQAQDFIEGATYTVDADNCVVLGLPPLKEGLVTARSYNLQESLVDRALQFLKDLEAAEETRRGDPAQRGSKIHSLLRSLLPQSRDDPTLPSDLLDLLDDAEDDDRAMSLPALRSLSIARQRHDQSWHERAPVRKCAVGDYGWIPQGTRNFEEFVRLGNVFEDCNGGQGAEGLEVVLETTGTQVHIANRFPERTQCQPYPLPDELEGWPIALMPQSSVTVFVRRESRMLSVNDAWQFLLNRASTLATRHSVKQHNLLLVTRSLTVEDYQVHDRSPPPLVHRSPFPPMNGFPGHNPFAGHQQHVHHFGAGPFNPVPIPTLVYLFTSGKEGFSAYITDNALGKPRPQEFRSTAWMFACQAGWPAGFVDYIQLDPEDAES</sequence>
<evidence type="ECO:0000313" key="2">
    <source>
        <dbReference type="Proteomes" id="UP000814033"/>
    </source>
</evidence>
<name>A0ACB8RDS5_9AGAM</name>
<evidence type="ECO:0000313" key="1">
    <source>
        <dbReference type="EMBL" id="KAI0041685.1"/>
    </source>
</evidence>
<comment type="caution">
    <text evidence="1">The sequence shown here is derived from an EMBL/GenBank/DDBJ whole genome shotgun (WGS) entry which is preliminary data.</text>
</comment>
<proteinExistence type="predicted"/>
<gene>
    <name evidence="1" type="ORF">FA95DRAFT_1640934</name>
</gene>
<accession>A0ACB8RDS5</accession>
<keyword evidence="2" id="KW-1185">Reference proteome</keyword>
<dbReference type="EMBL" id="MU276108">
    <property type="protein sequence ID" value="KAI0041685.1"/>
    <property type="molecule type" value="Genomic_DNA"/>
</dbReference>
<dbReference type="Proteomes" id="UP000814033">
    <property type="component" value="Unassembled WGS sequence"/>
</dbReference>
<reference evidence="1" key="1">
    <citation type="submission" date="2021-02" db="EMBL/GenBank/DDBJ databases">
        <authorList>
            <consortium name="DOE Joint Genome Institute"/>
            <person name="Ahrendt S."/>
            <person name="Looney B.P."/>
            <person name="Miyauchi S."/>
            <person name="Morin E."/>
            <person name="Drula E."/>
            <person name="Courty P.E."/>
            <person name="Chicoki N."/>
            <person name="Fauchery L."/>
            <person name="Kohler A."/>
            <person name="Kuo A."/>
            <person name="Labutti K."/>
            <person name="Pangilinan J."/>
            <person name="Lipzen A."/>
            <person name="Riley R."/>
            <person name="Andreopoulos W."/>
            <person name="He G."/>
            <person name="Johnson J."/>
            <person name="Barry K.W."/>
            <person name="Grigoriev I.V."/>
            <person name="Nagy L."/>
            <person name="Hibbett D."/>
            <person name="Henrissat B."/>
            <person name="Matheny P.B."/>
            <person name="Labbe J."/>
            <person name="Martin F."/>
        </authorList>
    </citation>
    <scope>NUCLEOTIDE SEQUENCE</scope>
    <source>
        <strain evidence="1">FP105234-sp</strain>
    </source>
</reference>